<dbReference type="InterPro" id="IPR035979">
    <property type="entry name" value="RBD_domain_sf"/>
</dbReference>
<dbReference type="HOGENOM" id="CLU_093625_0_0_1"/>
<sequence>MALCASTMQKTKIFVGHLPPGCSPADLQELFSKFGSVKECDIIKNYAFVHMTSEEEAQAAIQGLNNYIFLGSRISVEQSTSTVRAKGVGYRDRGRGGMMGTYNWMNRYTCDYYQPFPPYPPPPPPPPVFRDRYYAGREYVKPYMDPYGRPLPPPSYLYERRLPYGKRLSGEFGTASARRSPPDLRFPAEAIEQTYAVTADNQ</sequence>
<dbReference type="SUPFAM" id="SSF54928">
    <property type="entry name" value="RNA-binding domain, RBD"/>
    <property type="match status" value="1"/>
</dbReference>
<dbReference type="Pfam" id="PF00076">
    <property type="entry name" value="RRM_1"/>
    <property type="match status" value="1"/>
</dbReference>
<evidence type="ECO:0000259" key="3">
    <source>
        <dbReference type="PROSITE" id="PS50102"/>
    </source>
</evidence>
<dbReference type="AlphaFoldDB" id="T1JGS7"/>
<protein>
    <recommendedName>
        <fullName evidence="3">RRM domain-containing protein</fullName>
    </recommendedName>
</protein>
<evidence type="ECO:0000313" key="4">
    <source>
        <dbReference type="EnsemblMetazoa" id="SMAR013051-PA"/>
    </source>
</evidence>
<dbReference type="InterPro" id="IPR012677">
    <property type="entry name" value="Nucleotide-bd_a/b_plait_sf"/>
</dbReference>
<dbReference type="GO" id="GO:0003729">
    <property type="term" value="F:mRNA binding"/>
    <property type="evidence" value="ECO:0007669"/>
    <property type="project" value="TreeGrafter"/>
</dbReference>
<dbReference type="EMBL" id="JH432211">
    <property type="status" value="NOT_ANNOTATED_CDS"/>
    <property type="molecule type" value="Genomic_DNA"/>
</dbReference>
<feature type="domain" description="RRM" evidence="3">
    <location>
        <begin position="11"/>
        <end position="81"/>
    </location>
</feature>
<dbReference type="STRING" id="126957.T1JGS7"/>
<organism evidence="4 5">
    <name type="scientific">Strigamia maritima</name>
    <name type="common">European centipede</name>
    <name type="synonym">Geophilus maritimus</name>
    <dbReference type="NCBI Taxonomy" id="126957"/>
    <lineage>
        <taxon>Eukaryota</taxon>
        <taxon>Metazoa</taxon>
        <taxon>Ecdysozoa</taxon>
        <taxon>Arthropoda</taxon>
        <taxon>Myriapoda</taxon>
        <taxon>Chilopoda</taxon>
        <taxon>Pleurostigmophora</taxon>
        <taxon>Geophilomorpha</taxon>
        <taxon>Linotaeniidae</taxon>
        <taxon>Strigamia</taxon>
    </lineage>
</organism>
<proteinExistence type="predicted"/>
<dbReference type="EnsemblMetazoa" id="SMAR013051-RA">
    <property type="protein sequence ID" value="SMAR013051-PA"/>
    <property type="gene ID" value="SMAR013051"/>
</dbReference>
<dbReference type="PROSITE" id="PS50102">
    <property type="entry name" value="RRM"/>
    <property type="match status" value="1"/>
</dbReference>
<dbReference type="PANTHER" id="PTHR48025:SF1">
    <property type="entry name" value="RRM DOMAIN-CONTAINING PROTEIN"/>
    <property type="match status" value="1"/>
</dbReference>
<reference evidence="5" key="1">
    <citation type="submission" date="2011-05" db="EMBL/GenBank/DDBJ databases">
        <authorList>
            <person name="Richards S.R."/>
            <person name="Qu J."/>
            <person name="Jiang H."/>
            <person name="Jhangiani S.N."/>
            <person name="Agravi P."/>
            <person name="Goodspeed R."/>
            <person name="Gross S."/>
            <person name="Mandapat C."/>
            <person name="Jackson L."/>
            <person name="Mathew T."/>
            <person name="Pu L."/>
            <person name="Thornton R."/>
            <person name="Saada N."/>
            <person name="Wilczek-Boney K.B."/>
            <person name="Lee S."/>
            <person name="Kovar C."/>
            <person name="Wu Y."/>
            <person name="Scherer S.E."/>
            <person name="Worley K.C."/>
            <person name="Muzny D.M."/>
            <person name="Gibbs R."/>
        </authorList>
    </citation>
    <scope>NUCLEOTIDE SEQUENCE</scope>
    <source>
        <strain evidence="5">Brora</strain>
    </source>
</reference>
<dbReference type="PANTHER" id="PTHR48025">
    <property type="entry name" value="OS02G0815200 PROTEIN"/>
    <property type="match status" value="1"/>
</dbReference>
<dbReference type="GO" id="GO:0005634">
    <property type="term" value="C:nucleus"/>
    <property type="evidence" value="ECO:0007669"/>
    <property type="project" value="TreeGrafter"/>
</dbReference>
<accession>T1JGS7</accession>
<name>T1JGS7_STRMM</name>
<dbReference type="InterPro" id="IPR050502">
    <property type="entry name" value="Euk_RNA-bind_prot"/>
</dbReference>
<evidence type="ECO:0000256" key="2">
    <source>
        <dbReference type="PROSITE-ProRule" id="PRU00176"/>
    </source>
</evidence>
<dbReference type="eggNOG" id="KOG0109">
    <property type="taxonomic scope" value="Eukaryota"/>
</dbReference>
<dbReference type="InterPro" id="IPR000504">
    <property type="entry name" value="RRM_dom"/>
</dbReference>
<reference evidence="4" key="2">
    <citation type="submission" date="2015-02" db="UniProtKB">
        <authorList>
            <consortium name="EnsemblMetazoa"/>
        </authorList>
    </citation>
    <scope>IDENTIFICATION</scope>
</reference>
<dbReference type="Proteomes" id="UP000014500">
    <property type="component" value="Unassembled WGS sequence"/>
</dbReference>
<dbReference type="CDD" id="cd12343">
    <property type="entry name" value="RRM1_2_CoAA_like"/>
    <property type="match status" value="1"/>
</dbReference>
<keyword evidence="1 2" id="KW-0694">RNA-binding</keyword>
<evidence type="ECO:0000256" key="1">
    <source>
        <dbReference type="ARBA" id="ARBA00022884"/>
    </source>
</evidence>
<keyword evidence="5" id="KW-1185">Reference proteome</keyword>
<evidence type="ECO:0000313" key="5">
    <source>
        <dbReference type="Proteomes" id="UP000014500"/>
    </source>
</evidence>
<dbReference type="SMART" id="SM00360">
    <property type="entry name" value="RRM"/>
    <property type="match status" value="1"/>
</dbReference>
<dbReference type="Gene3D" id="3.30.70.330">
    <property type="match status" value="1"/>
</dbReference>